<accession>A0A158P4C8</accession>
<dbReference type="AlphaFoldDB" id="A0A158P4C8"/>
<organism evidence="1 2">
    <name type="scientific">Tetranychus urticae</name>
    <name type="common">Two-spotted spider mite</name>
    <dbReference type="NCBI Taxonomy" id="32264"/>
    <lineage>
        <taxon>Eukaryota</taxon>
        <taxon>Metazoa</taxon>
        <taxon>Ecdysozoa</taxon>
        <taxon>Arthropoda</taxon>
        <taxon>Chelicerata</taxon>
        <taxon>Arachnida</taxon>
        <taxon>Acari</taxon>
        <taxon>Acariformes</taxon>
        <taxon>Trombidiformes</taxon>
        <taxon>Prostigmata</taxon>
        <taxon>Eleutherengona</taxon>
        <taxon>Raphignathae</taxon>
        <taxon>Tetranychoidea</taxon>
        <taxon>Tetranychidae</taxon>
        <taxon>Tetranychus</taxon>
    </lineage>
</organism>
<keyword evidence="2" id="KW-1185">Reference proteome</keyword>
<protein>
    <submittedName>
        <fullName evidence="1">Uncharacterized protein</fullName>
    </submittedName>
</protein>
<dbReference type="EnsemblMetazoa" id="tetur01g17254.1">
    <property type="protein sequence ID" value="tetur01g17254.1"/>
    <property type="gene ID" value="tetur01g17254"/>
</dbReference>
<sequence length="139" mass="16025">MKKNKMQRKVYCPRHSDFKSYYLSQAGQGFSDIEIFRGSPYQRGYGFGSLFKRFAIPVLKFLGKQAVKTGINVGQDLLENKNLKQTLKERGKESLRNLAKQSIDKANVMLAQSGSGVKRKRLYKKKKKAVKRKKKDIFD</sequence>
<dbReference type="Proteomes" id="UP000015104">
    <property type="component" value="Unassembled WGS sequence"/>
</dbReference>
<reference evidence="2" key="1">
    <citation type="submission" date="2011-08" db="EMBL/GenBank/DDBJ databases">
        <authorList>
            <person name="Rombauts S."/>
        </authorList>
    </citation>
    <scope>NUCLEOTIDE SEQUENCE</scope>
    <source>
        <strain evidence="2">London</strain>
    </source>
</reference>
<evidence type="ECO:0000313" key="2">
    <source>
        <dbReference type="Proteomes" id="UP000015104"/>
    </source>
</evidence>
<dbReference type="EMBL" id="CAEY01000455">
    <property type="status" value="NOT_ANNOTATED_CDS"/>
    <property type="molecule type" value="Genomic_DNA"/>
</dbReference>
<name>A0A158P4C8_TETUR</name>
<dbReference type="STRING" id="32264.A0A158P4C8"/>
<evidence type="ECO:0000313" key="1">
    <source>
        <dbReference type="EnsemblMetazoa" id="tetur01g17254.1"/>
    </source>
</evidence>
<reference evidence="1" key="2">
    <citation type="submission" date="2016-04" db="UniProtKB">
        <authorList>
            <consortium name="EnsemblMetazoa"/>
        </authorList>
    </citation>
    <scope>IDENTIFICATION</scope>
</reference>
<proteinExistence type="predicted"/>